<feature type="domain" description="Gylcosyl hydrolase 115 C-terminal" evidence="2">
    <location>
        <begin position="755"/>
        <end position="935"/>
    </location>
</feature>
<organism evidence="3 4">
    <name type="scientific">Lineolata rhizophorae</name>
    <dbReference type="NCBI Taxonomy" id="578093"/>
    <lineage>
        <taxon>Eukaryota</taxon>
        <taxon>Fungi</taxon>
        <taxon>Dikarya</taxon>
        <taxon>Ascomycota</taxon>
        <taxon>Pezizomycotina</taxon>
        <taxon>Dothideomycetes</taxon>
        <taxon>Dothideomycetes incertae sedis</taxon>
        <taxon>Lineolatales</taxon>
        <taxon>Lineolataceae</taxon>
        <taxon>Lineolata</taxon>
    </lineage>
</organism>
<dbReference type="Gene3D" id="1.20.58.2150">
    <property type="match status" value="1"/>
</dbReference>
<evidence type="ECO:0000259" key="2">
    <source>
        <dbReference type="Pfam" id="PF17829"/>
    </source>
</evidence>
<dbReference type="Pfam" id="PF15979">
    <property type="entry name" value="Glyco_hydro_115"/>
    <property type="match status" value="1"/>
</dbReference>
<proteinExistence type="predicted"/>
<gene>
    <name evidence="3" type="ORF">BDY21DRAFT_347479</name>
</gene>
<dbReference type="Pfam" id="PF17829">
    <property type="entry name" value="GH115_C"/>
    <property type="match status" value="1"/>
</dbReference>
<sequence>MGTGGGANASAAFGAPVIFNVSGIGSWEFGSGGRNASRGATVIAGTVGMSGLIDGLVEEGKLDVSAIEGEWEAFTSAVVEAPTDGVDRALVIAGSDKRGTIYGLYDVSEQIGVSPWYWWADVPSKSHDAIYAINTTKVQGSPSVKYRGFFLNDEAPALTGWINAKYPPSPYGPGYNADFYWTVFELLLRLRANYIWPAGADWGQTFFVDDMRNQPLADAMGIVIGTSHTEPMARATKEWQLFGEGPWQWNTNNESIIPFMKYGAERARPYENVITMGMRGSGDTALSATIQTEMLEDIVATQRDLLEEVHTEDITSIPQMWCLYKEVQGYFEAGMRVPDDVTLLWADDNWGNVRRLPVGNETERSGGAGVYFHFDYVGGPRDYKWVNTIQLQRTWEQMHLSYERNARTIWVVNVGDLKPLEIPISHFFDLAYDMSLWGPNSTTQWLDMWAAREFPEESAANISAIVNQFSYLAGRRKFELVEPGTYSVINYEEADNVLAEWDVLGDAARSVFNGLPSEYKPAFFEMVLHPVLGGGAVYGIQINSAKNLVYARQWRNSANTMITNMLDSFGVDHNLTVMYNDLLDGKWEHMMDQTHIGYLYWQQPMRHITPPVQFVQSLERALTGDMGVTTEGTNASVPGDDPYHDLSSNSLTMLPIDPYMATKRYFEVFNIGTNDITFNVSAEPHVILTQTTGALSPSDKDVKIYVDVDWDQAPEGSSETTINITSSTDYGAQFSMPSLVLPINYTVLPDDFTGGFVESDATISIEPAHYSRVSLGDSSSDPSPEYITIASYGRTLSGVTLFPVVLPDTLSTSSGPGLEYDFYSFTPTTDAVPANITVYLGTGLNTDPERPLKYAVGVDDGDVETVQYIIDQPAGQTPVDWEAAVADAAWVSTTNTTIAPGSHTLRLWALEPGVVFQKVVVDLGGVRESYLGPPESYRVG</sequence>
<dbReference type="InterPro" id="IPR042301">
    <property type="entry name" value="GH115_sf"/>
</dbReference>
<dbReference type="PANTHER" id="PTHR37842:SF2">
    <property type="entry name" value="GYLCOSYL HYDROLASE 115 C-TERMINAL DOMAIN-CONTAINING PROTEIN"/>
    <property type="match status" value="1"/>
</dbReference>
<evidence type="ECO:0000313" key="4">
    <source>
        <dbReference type="Proteomes" id="UP000799766"/>
    </source>
</evidence>
<dbReference type="InterPro" id="IPR041437">
    <property type="entry name" value="GH115_C"/>
</dbReference>
<dbReference type="Gene3D" id="2.60.120.1620">
    <property type="match status" value="1"/>
</dbReference>
<accession>A0A6A6NYB4</accession>
<dbReference type="InterPro" id="IPR029018">
    <property type="entry name" value="Hex-like_dom2"/>
</dbReference>
<dbReference type="InterPro" id="IPR031924">
    <property type="entry name" value="GH115"/>
</dbReference>
<reference evidence="3" key="1">
    <citation type="journal article" date="2020" name="Stud. Mycol.">
        <title>101 Dothideomycetes genomes: a test case for predicting lifestyles and emergence of pathogens.</title>
        <authorList>
            <person name="Haridas S."/>
            <person name="Albert R."/>
            <person name="Binder M."/>
            <person name="Bloem J."/>
            <person name="Labutti K."/>
            <person name="Salamov A."/>
            <person name="Andreopoulos B."/>
            <person name="Baker S."/>
            <person name="Barry K."/>
            <person name="Bills G."/>
            <person name="Bluhm B."/>
            <person name="Cannon C."/>
            <person name="Castanera R."/>
            <person name="Culley D."/>
            <person name="Daum C."/>
            <person name="Ezra D."/>
            <person name="Gonzalez J."/>
            <person name="Henrissat B."/>
            <person name="Kuo A."/>
            <person name="Liang C."/>
            <person name="Lipzen A."/>
            <person name="Lutzoni F."/>
            <person name="Magnuson J."/>
            <person name="Mondo S."/>
            <person name="Nolan M."/>
            <person name="Ohm R."/>
            <person name="Pangilinan J."/>
            <person name="Park H.-J."/>
            <person name="Ramirez L."/>
            <person name="Alfaro M."/>
            <person name="Sun H."/>
            <person name="Tritt A."/>
            <person name="Yoshinaga Y."/>
            <person name="Zwiers L.-H."/>
            <person name="Turgeon B."/>
            <person name="Goodwin S."/>
            <person name="Spatafora J."/>
            <person name="Crous P."/>
            <person name="Grigoriev I."/>
        </authorList>
    </citation>
    <scope>NUCLEOTIDE SEQUENCE</scope>
    <source>
        <strain evidence="3">ATCC 16933</strain>
    </source>
</reference>
<dbReference type="GO" id="GO:0016787">
    <property type="term" value="F:hydrolase activity"/>
    <property type="evidence" value="ECO:0007669"/>
    <property type="project" value="UniProtKB-KW"/>
</dbReference>
<dbReference type="Gene3D" id="3.20.20.520">
    <property type="entry name" value="Glycosyl hydrolase family 115"/>
    <property type="match status" value="1"/>
</dbReference>
<keyword evidence="1" id="KW-0378">Hydrolase</keyword>
<evidence type="ECO:0000256" key="1">
    <source>
        <dbReference type="ARBA" id="ARBA00022801"/>
    </source>
</evidence>
<dbReference type="OrthoDB" id="4849794at2759"/>
<name>A0A6A6NYB4_9PEZI</name>
<dbReference type="AlphaFoldDB" id="A0A6A6NYB4"/>
<protein>
    <recommendedName>
        <fullName evidence="2">Gylcosyl hydrolase 115 C-terminal domain-containing protein</fullName>
    </recommendedName>
</protein>
<dbReference type="Gene3D" id="3.30.379.10">
    <property type="entry name" value="Chitobiase/beta-hexosaminidase domain 2-like"/>
    <property type="match status" value="1"/>
</dbReference>
<keyword evidence="4" id="KW-1185">Reference proteome</keyword>
<dbReference type="Proteomes" id="UP000799766">
    <property type="component" value="Unassembled WGS sequence"/>
</dbReference>
<dbReference type="EMBL" id="MU001683">
    <property type="protein sequence ID" value="KAF2456534.1"/>
    <property type="molecule type" value="Genomic_DNA"/>
</dbReference>
<dbReference type="PANTHER" id="PTHR37842">
    <property type="match status" value="1"/>
</dbReference>
<evidence type="ECO:0000313" key="3">
    <source>
        <dbReference type="EMBL" id="KAF2456534.1"/>
    </source>
</evidence>